<evidence type="ECO:0000313" key="5">
    <source>
        <dbReference type="Proteomes" id="UP000216316"/>
    </source>
</evidence>
<name>A0A256LEQ1_9LACO</name>
<dbReference type="EMBL" id="NGNV01000044">
    <property type="protein sequence ID" value="OYR87393.1"/>
    <property type="molecule type" value="Genomic_DNA"/>
</dbReference>
<dbReference type="PANTHER" id="PTHR43415:SF4">
    <property type="entry name" value="N-ACETYLTRANSFERASE DOMAIN-CONTAINING PROTEIN"/>
    <property type="match status" value="1"/>
</dbReference>
<dbReference type="EMBL" id="NGNX01000033">
    <property type="protein sequence ID" value="OYR91012.1"/>
    <property type="molecule type" value="Genomic_DNA"/>
</dbReference>
<comment type="caution">
    <text evidence="3">The sequence shown here is derived from an EMBL/GenBank/DDBJ whole genome shotgun (WGS) entry which is preliminary data.</text>
</comment>
<dbReference type="Gene3D" id="3.40.630.30">
    <property type="match status" value="1"/>
</dbReference>
<evidence type="ECO:0000313" key="2">
    <source>
        <dbReference type="EMBL" id="OYR87393.1"/>
    </source>
</evidence>
<dbReference type="PANTHER" id="PTHR43415">
    <property type="entry name" value="SPERMIDINE N(1)-ACETYLTRANSFERASE"/>
    <property type="match status" value="1"/>
</dbReference>
<reference evidence="4 5" key="3">
    <citation type="submission" date="2017-09" db="EMBL/GenBank/DDBJ databases">
        <title>Tripartite evolution among Lactobacillus johnsonii, Lactobacillus taiwanensis, Lactobacillus reuteri and their rodent host.</title>
        <authorList>
            <person name="Wang T."/>
            <person name="Knowles S."/>
            <person name="Cheng C."/>
        </authorList>
    </citation>
    <scope>NUCLEOTIDE SEQUENCE [LARGE SCALE GENOMIC DNA]</scope>
    <source>
        <strain evidence="3 4">609q</strain>
        <strain evidence="2 5">609u</strain>
    </source>
</reference>
<gene>
    <name evidence="2" type="ORF">CBF53_08075</name>
    <name evidence="3" type="ORF">CBF70_07515</name>
</gene>
<dbReference type="InterPro" id="IPR016181">
    <property type="entry name" value="Acyl_CoA_acyltransferase"/>
</dbReference>
<protein>
    <submittedName>
        <fullName evidence="3">GNAT family N-acetyltransferase</fullName>
    </submittedName>
</protein>
<dbReference type="Proteomes" id="UP000216316">
    <property type="component" value="Unassembled WGS sequence"/>
</dbReference>
<dbReference type="AlphaFoldDB" id="A0A256LEQ1"/>
<dbReference type="RefSeq" id="WP_094497256.1">
    <property type="nucleotide sequence ID" value="NZ_CASCMS010000040.1"/>
</dbReference>
<dbReference type="PROSITE" id="PS51186">
    <property type="entry name" value="GNAT"/>
    <property type="match status" value="1"/>
</dbReference>
<evidence type="ECO:0000313" key="3">
    <source>
        <dbReference type="EMBL" id="OYR91012.1"/>
    </source>
</evidence>
<accession>A0A256LEQ1</accession>
<dbReference type="Proteomes" id="UP000215828">
    <property type="component" value="Unassembled WGS sequence"/>
</dbReference>
<feature type="domain" description="N-acetyltransferase" evidence="1">
    <location>
        <begin position="8"/>
        <end position="168"/>
    </location>
</feature>
<keyword evidence="3" id="KW-0808">Transferase</keyword>
<dbReference type="InterPro" id="IPR000182">
    <property type="entry name" value="GNAT_dom"/>
</dbReference>
<dbReference type="GO" id="GO:0016747">
    <property type="term" value="F:acyltransferase activity, transferring groups other than amino-acyl groups"/>
    <property type="evidence" value="ECO:0007669"/>
    <property type="project" value="InterPro"/>
</dbReference>
<evidence type="ECO:0000259" key="1">
    <source>
        <dbReference type="PROSITE" id="PS51186"/>
    </source>
</evidence>
<reference evidence="3 4" key="1">
    <citation type="submission" date="2017-04" db="EMBL/GenBank/DDBJ databases">
        <authorList>
            <person name="Afonso C.L."/>
            <person name="Miller P.J."/>
            <person name="Scott M.A."/>
            <person name="Spackman E."/>
            <person name="Goraichik I."/>
            <person name="Dimitrov K.M."/>
            <person name="Suarez D.L."/>
            <person name="Swayne D.E."/>
        </authorList>
    </citation>
    <scope>NUCLEOTIDE SEQUENCE [LARGE SCALE GENOMIC DNA]</scope>
    <source>
        <strain evidence="3 4">609q</strain>
    </source>
</reference>
<sequence>MTPKNKSLTLKPFSLHHLNDIWQAGFSTDHPEWTKYNAPYFNDYQKFSDFESFKESTIAKFLLSEDCRCITVNNQPIGMVSKDWIDKQTRWLEIGIVIYDSSKWSGGYGTTALQIWINHIFQSTDKLEHIGLTTWSGNPSMMHVAEKLGFQKEAQIRKVRYYNGKYYDSMKYGILRDEWKNVCKN</sequence>
<organism evidence="3 4">
    <name type="scientific">Lactobacillus taiwanensis</name>
    <dbReference type="NCBI Taxonomy" id="508451"/>
    <lineage>
        <taxon>Bacteria</taxon>
        <taxon>Bacillati</taxon>
        <taxon>Bacillota</taxon>
        <taxon>Bacilli</taxon>
        <taxon>Lactobacillales</taxon>
        <taxon>Lactobacillaceae</taxon>
        <taxon>Lactobacillus</taxon>
    </lineage>
</organism>
<evidence type="ECO:0000313" key="4">
    <source>
        <dbReference type="Proteomes" id="UP000215828"/>
    </source>
</evidence>
<dbReference type="Pfam" id="PF13302">
    <property type="entry name" value="Acetyltransf_3"/>
    <property type="match status" value="1"/>
</dbReference>
<proteinExistence type="predicted"/>
<reference evidence="2 5" key="2">
    <citation type="submission" date="2017-05" db="EMBL/GenBank/DDBJ databases">
        <authorList>
            <person name="Lin X.B."/>
            <person name="Stothard P."/>
            <person name="Tasseva G."/>
            <person name="Walter J."/>
        </authorList>
    </citation>
    <scope>NUCLEOTIDE SEQUENCE [LARGE SCALE GENOMIC DNA]</scope>
    <source>
        <strain evidence="2 5">609u</strain>
    </source>
</reference>
<keyword evidence="5" id="KW-1185">Reference proteome</keyword>
<dbReference type="SUPFAM" id="SSF55729">
    <property type="entry name" value="Acyl-CoA N-acyltransferases (Nat)"/>
    <property type="match status" value="1"/>
</dbReference>